<evidence type="ECO:0000313" key="5">
    <source>
        <dbReference type="Proteomes" id="UP001327560"/>
    </source>
</evidence>
<gene>
    <name evidence="4" type="ORF">Cni_G02973</name>
</gene>
<keyword evidence="5" id="KW-1185">Reference proteome</keyword>
<proteinExistence type="predicted"/>
<evidence type="ECO:0000313" key="4">
    <source>
        <dbReference type="EMBL" id="WOK94271.1"/>
    </source>
</evidence>
<name>A0AAQ3JT07_9LILI</name>
<dbReference type="AlphaFoldDB" id="A0AAQ3JT07"/>
<keyword evidence="2" id="KW-0472">Membrane</keyword>
<keyword evidence="2" id="KW-1133">Transmembrane helix</keyword>
<protein>
    <submittedName>
        <fullName evidence="4">Uncharacterized protein</fullName>
    </submittedName>
</protein>
<keyword evidence="3" id="KW-0732">Signal</keyword>
<accession>A0AAQ3JT07</accession>
<evidence type="ECO:0000256" key="3">
    <source>
        <dbReference type="SAM" id="SignalP"/>
    </source>
</evidence>
<sequence>MESGSLTLTTLLLLLCPLLLFAHDSFAPSPSPSPSPSPRTTPPKQVASTNFQLVVPPPPPPPRLSHHRAHNGHRDHPPGVVKSRSGNPRQLNLGEKVGLAFLVVAVVLQVVLGGFLVFKRLQLRKMARSGQRMEAPSPAHSS</sequence>
<feature type="transmembrane region" description="Helical" evidence="2">
    <location>
        <begin position="97"/>
        <end position="118"/>
    </location>
</feature>
<keyword evidence="2" id="KW-0812">Transmembrane</keyword>
<reference evidence="4 5" key="1">
    <citation type="submission" date="2023-10" db="EMBL/GenBank/DDBJ databases">
        <title>Chromosome-scale genome assembly provides insights into flower coloration mechanisms of Canna indica.</title>
        <authorList>
            <person name="Li C."/>
        </authorList>
    </citation>
    <scope>NUCLEOTIDE SEQUENCE [LARGE SCALE GENOMIC DNA]</scope>
    <source>
        <tissue evidence="4">Flower</tissue>
    </source>
</reference>
<feature type="signal peptide" evidence="3">
    <location>
        <begin position="1"/>
        <end position="22"/>
    </location>
</feature>
<feature type="chain" id="PRO_5042877844" evidence="3">
    <location>
        <begin position="23"/>
        <end position="142"/>
    </location>
</feature>
<evidence type="ECO:0000256" key="1">
    <source>
        <dbReference type="SAM" id="MobiDB-lite"/>
    </source>
</evidence>
<organism evidence="4 5">
    <name type="scientific">Canna indica</name>
    <name type="common">Indian-shot</name>
    <dbReference type="NCBI Taxonomy" id="4628"/>
    <lineage>
        <taxon>Eukaryota</taxon>
        <taxon>Viridiplantae</taxon>
        <taxon>Streptophyta</taxon>
        <taxon>Embryophyta</taxon>
        <taxon>Tracheophyta</taxon>
        <taxon>Spermatophyta</taxon>
        <taxon>Magnoliopsida</taxon>
        <taxon>Liliopsida</taxon>
        <taxon>Zingiberales</taxon>
        <taxon>Cannaceae</taxon>
        <taxon>Canna</taxon>
    </lineage>
</organism>
<feature type="region of interest" description="Disordered" evidence="1">
    <location>
        <begin position="27"/>
        <end position="89"/>
    </location>
</feature>
<feature type="compositionally biased region" description="Pro residues" evidence="1">
    <location>
        <begin position="29"/>
        <end position="41"/>
    </location>
</feature>
<dbReference type="Proteomes" id="UP001327560">
    <property type="component" value="Chromosome 1"/>
</dbReference>
<dbReference type="EMBL" id="CP136890">
    <property type="protein sequence ID" value="WOK94271.1"/>
    <property type="molecule type" value="Genomic_DNA"/>
</dbReference>
<evidence type="ECO:0000256" key="2">
    <source>
        <dbReference type="SAM" id="Phobius"/>
    </source>
</evidence>